<keyword evidence="1" id="KW-0732">Signal</keyword>
<dbReference type="Pfam" id="PF02333">
    <property type="entry name" value="Phytase"/>
    <property type="match status" value="1"/>
</dbReference>
<sequence>MLKKLYFSFIFTFSFLVLGAPEDKIVYVVKPNAETPQVISKGDAADDPAIWINNISTTNSLIFGTDKKSGVYTYDLNANKIGYTKLGNINNIDLRSVNLDDFGSYTFIFASNRTTSSLDLWIYEDEVMDALAKSKKFNIENNPSFKGSTNIIVYGVCAGYDQEFGVIAFITEDEGSRVQMWSYDENGLSLLKTFNNANAGQSEGCVYDDENRTLLISEEQDRGILRAYKINSNLDFSNPVIIDSRSGNIDDDPEGVTIYKTSNNDGYILLSSQGDNSFNVYNRTEPYNYLGSFKIGHSGKIDNVNDTDGIDVVSTRLNSKYPKGLLVVQDGTNDGNKIVKRQNFKYVSFEEVIKALEL</sequence>
<gene>
    <name evidence="3" type="ORF">ISQ64_03260</name>
</gene>
<protein>
    <submittedName>
        <fullName evidence="3">Phytase</fullName>
    </submittedName>
</protein>
<dbReference type="InterPro" id="IPR003431">
    <property type="entry name" value="B-propeller_Phytase"/>
</dbReference>
<dbReference type="Gene3D" id="2.120.10.30">
    <property type="entry name" value="TolB, C-terminal domain"/>
    <property type="match status" value="1"/>
</dbReference>
<evidence type="ECO:0000313" key="3">
    <source>
        <dbReference type="EMBL" id="MBL6818405.1"/>
    </source>
</evidence>
<proteinExistence type="predicted"/>
<evidence type="ECO:0000256" key="1">
    <source>
        <dbReference type="SAM" id="SignalP"/>
    </source>
</evidence>
<dbReference type="PROSITE" id="PS51662">
    <property type="entry name" value="BP_PHYTASE"/>
    <property type="match status" value="1"/>
</dbReference>
<dbReference type="SUPFAM" id="SSF50956">
    <property type="entry name" value="Thermostable phytase (3-phytase)"/>
    <property type="match status" value="1"/>
</dbReference>
<reference evidence="3" key="1">
    <citation type="submission" date="2020-10" db="EMBL/GenBank/DDBJ databases">
        <title>Microbiome of the Black Sea water column analyzed by genome centric metagenomics.</title>
        <authorList>
            <person name="Cabello-Yeves P.J."/>
            <person name="Callieri C."/>
            <person name="Picazo A."/>
            <person name="Mehrshad M."/>
            <person name="Haro-Moreno J.M."/>
            <person name="Roda-Garcia J."/>
            <person name="Dzembekova N."/>
            <person name="Slabakova V."/>
            <person name="Slabakova N."/>
            <person name="Moncheva S."/>
            <person name="Rodriguez-Valera F."/>
        </authorList>
    </citation>
    <scope>NUCLEOTIDE SEQUENCE</scope>
    <source>
        <strain evidence="3">BS307-5m-G50</strain>
    </source>
</reference>
<accession>A0A937I8A9</accession>
<evidence type="ECO:0000313" key="4">
    <source>
        <dbReference type="Proteomes" id="UP000711391"/>
    </source>
</evidence>
<feature type="signal peptide" evidence="1">
    <location>
        <begin position="1"/>
        <end position="19"/>
    </location>
</feature>
<comment type="caution">
    <text evidence="3">The sequence shown here is derived from an EMBL/GenBank/DDBJ whole genome shotgun (WGS) entry which is preliminary data.</text>
</comment>
<dbReference type="EMBL" id="JADHQD010000016">
    <property type="protein sequence ID" value="MBL6818405.1"/>
    <property type="molecule type" value="Genomic_DNA"/>
</dbReference>
<feature type="domain" description="BPP" evidence="2">
    <location>
        <begin position="19"/>
        <end position="356"/>
    </location>
</feature>
<evidence type="ECO:0000259" key="2">
    <source>
        <dbReference type="PROSITE" id="PS51662"/>
    </source>
</evidence>
<organism evidence="3 4">
    <name type="scientific">SAR86 cluster bacterium</name>
    <dbReference type="NCBI Taxonomy" id="2030880"/>
    <lineage>
        <taxon>Bacteria</taxon>
        <taxon>Pseudomonadati</taxon>
        <taxon>Pseudomonadota</taxon>
        <taxon>Gammaproteobacteria</taxon>
        <taxon>SAR86 cluster</taxon>
    </lineage>
</organism>
<dbReference type="GO" id="GO:0016158">
    <property type="term" value="F:inositol hexakisphosphate 3-phosphatase activity"/>
    <property type="evidence" value="ECO:0007669"/>
    <property type="project" value="InterPro"/>
</dbReference>
<feature type="chain" id="PRO_5037419168" evidence="1">
    <location>
        <begin position="20"/>
        <end position="358"/>
    </location>
</feature>
<name>A0A937I8A9_9GAMM</name>
<dbReference type="AlphaFoldDB" id="A0A937I8A9"/>
<dbReference type="Proteomes" id="UP000711391">
    <property type="component" value="Unassembled WGS sequence"/>
</dbReference>
<dbReference type="InterPro" id="IPR011042">
    <property type="entry name" value="6-blade_b-propeller_TolB-like"/>
</dbReference>